<protein>
    <submittedName>
        <fullName evidence="2">Uncharacterized protein</fullName>
    </submittedName>
</protein>
<dbReference type="Proteomes" id="UP000827986">
    <property type="component" value="Unassembled WGS sequence"/>
</dbReference>
<evidence type="ECO:0000256" key="1">
    <source>
        <dbReference type="SAM" id="MobiDB-lite"/>
    </source>
</evidence>
<reference evidence="2" key="1">
    <citation type="submission" date="2021-09" db="EMBL/GenBank/DDBJ databases">
        <title>The genome of Mauremys mutica provides insights into the evolution of semi-aquatic lifestyle.</title>
        <authorList>
            <person name="Gong S."/>
            <person name="Gao Y."/>
        </authorList>
    </citation>
    <scope>NUCLEOTIDE SEQUENCE</scope>
    <source>
        <strain evidence="2">MM-2020</strain>
        <tissue evidence="2">Muscle</tissue>
    </source>
</reference>
<proteinExistence type="predicted"/>
<keyword evidence="3" id="KW-1185">Reference proteome</keyword>
<organism evidence="2 3">
    <name type="scientific">Mauremys mutica</name>
    <name type="common">yellowpond turtle</name>
    <dbReference type="NCBI Taxonomy" id="74926"/>
    <lineage>
        <taxon>Eukaryota</taxon>
        <taxon>Metazoa</taxon>
        <taxon>Chordata</taxon>
        <taxon>Craniata</taxon>
        <taxon>Vertebrata</taxon>
        <taxon>Euteleostomi</taxon>
        <taxon>Archelosauria</taxon>
        <taxon>Testudinata</taxon>
        <taxon>Testudines</taxon>
        <taxon>Cryptodira</taxon>
        <taxon>Durocryptodira</taxon>
        <taxon>Testudinoidea</taxon>
        <taxon>Geoemydidae</taxon>
        <taxon>Geoemydinae</taxon>
        <taxon>Mauremys</taxon>
    </lineage>
</organism>
<dbReference type="EMBL" id="JAHDVG010000466">
    <property type="protein sequence ID" value="KAH1182876.1"/>
    <property type="molecule type" value="Genomic_DNA"/>
</dbReference>
<evidence type="ECO:0000313" key="3">
    <source>
        <dbReference type="Proteomes" id="UP000827986"/>
    </source>
</evidence>
<name>A0A9D3XN11_9SAUR</name>
<accession>A0A9D3XN11</accession>
<evidence type="ECO:0000313" key="2">
    <source>
        <dbReference type="EMBL" id="KAH1182876.1"/>
    </source>
</evidence>
<sequence length="110" mass="12304">MNPGHMPPEACRAKKTNAGQTSALESPYSHSPGHNCAQHVCKRTQGVLQACGQVETALSTVNFSGAVKATEWTEQQHLWSSSRAEQAIKTRGWAIRQEVWRRWTERNDSE</sequence>
<feature type="region of interest" description="Disordered" evidence="1">
    <location>
        <begin position="1"/>
        <end position="34"/>
    </location>
</feature>
<dbReference type="AlphaFoldDB" id="A0A9D3XN11"/>
<gene>
    <name evidence="2" type="ORF">KIL84_004368</name>
</gene>
<comment type="caution">
    <text evidence="2">The sequence shown here is derived from an EMBL/GenBank/DDBJ whole genome shotgun (WGS) entry which is preliminary data.</text>
</comment>